<dbReference type="EMBL" id="CP034791">
    <property type="protein sequence ID" value="AZT91297.1"/>
    <property type="molecule type" value="Genomic_DNA"/>
</dbReference>
<evidence type="ECO:0000256" key="1">
    <source>
        <dbReference type="ARBA" id="ARBA00009179"/>
    </source>
</evidence>
<dbReference type="SUPFAM" id="SSF50156">
    <property type="entry name" value="PDZ domain-like"/>
    <property type="match status" value="1"/>
</dbReference>
<dbReference type="GO" id="GO:0030288">
    <property type="term" value="C:outer membrane-bounded periplasmic space"/>
    <property type="evidence" value="ECO:0007669"/>
    <property type="project" value="TreeGrafter"/>
</dbReference>
<dbReference type="Pfam" id="PF01471">
    <property type="entry name" value="PG_binding_1"/>
    <property type="match status" value="1"/>
</dbReference>
<keyword evidence="8" id="KW-1185">Reference proteome</keyword>
<dbReference type="InterPro" id="IPR001478">
    <property type="entry name" value="PDZ"/>
</dbReference>
<dbReference type="SMART" id="SM00245">
    <property type="entry name" value="TSPc"/>
    <property type="match status" value="1"/>
</dbReference>
<protein>
    <submittedName>
        <fullName evidence="7">PDZ domain-containing protein</fullName>
    </submittedName>
</protein>
<dbReference type="Gene3D" id="1.10.101.10">
    <property type="entry name" value="PGBD-like superfamily/PGBD"/>
    <property type="match status" value="1"/>
</dbReference>
<feature type="domain" description="PDZ" evidence="6">
    <location>
        <begin position="90"/>
        <end position="158"/>
    </location>
</feature>
<dbReference type="NCBIfam" id="TIGR00225">
    <property type="entry name" value="prc"/>
    <property type="match status" value="1"/>
</dbReference>
<dbReference type="GO" id="GO:0008236">
    <property type="term" value="F:serine-type peptidase activity"/>
    <property type="evidence" value="ECO:0007669"/>
    <property type="project" value="UniProtKB-KW"/>
</dbReference>
<dbReference type="InterPro" id="IPR036366">
    <property type="entry name" value="PGBDSf"/>
</dbReference>
<dbReference type="InterPro" id="IPR029045">
    <property type="entry name" value="ClpP/crotonase-like_dom_sf"/>
</dbReference>
<dbReference type="Proteomes" id="UP000282930">
    <property type="component" value="Chromosome"/>
</dbReference>
<organism evidence="7 8">
    <name type="scientific">Caldicellulosiruptor changbaiensis</name>
    <dbReference type="NCBI Taxonomy" id="1222016"/>
    <lineage>
        <taxon>Bacteria</taxon>
        <taxon>Bacillati</taxon>
        <taxon>Bacillota</taxon>
        <taxon>Bacillota incertae sedis</taxon>
        <taxon>Caldicellulosiruptorales</taxon>
        <taxon>Caldicellulosiruptoraceae</taxon>
        <taxon>Caldicellulosiruptor</taxon>
    </lineage>
</organism>
<evidence type="ECO:0000256" key="2">
    <source>
        <dbReference type="ARBA" id="ARBA00022670"/>
    </source>
</evidence>
<evidence type="ECO:0000259" key="6">
    <source>
        <dbReference type="PROSITE" id="PS50106"/>
    </source>
</evidence>
<dbReference type="Pfam" id="PF13180">
    <property type="entry name" value="PDZ_2"/>
    <property type="match status" value="1"/>
</dbReference>
<keyword evidence="4 5" id="KW-0720">Serine protease</keyword>
<name>A0A3T0D831_9FIRM</name>
<evidence type="ECO:0000256" key="4">
    <source>
        <dbReference type="ARBA" id="ARBA00022825"/>
    </source>
</evidence>
<dbReference type="PROSITE" id="PS50106">
    <property type="entry name" value="PDZ"/>
    <property type="match status" value="1"/>
</dbReference>
<dbReference type="Gene3D" id="3.30.750.44">
    <property type="match status" value="1"/>
</dbReference>
<evidence type="ECO:0000256" key="5">
    <source>
        <dbReference type="RuleBase" id="RU004404"/>
    </source>
</evidence>
<proteinExistence type="inferred from homology"/>
<keyword evidence="3 5" id="KW-0378">Hydrolase</keyword>
<dbReference type="Gene3D" id="2.30.42.10">
    <property type="match status" value="1"/>
</dbReference>
<dbReference type="InterPro" id="IPR005151">
    <property type="entry name" value="Tail-specific_protease"/>
</dbReference>
<dbReference type="Pfam" id="PF03572">
    <property type="entry name" value="Peptidase_S41"/>
    <property type="match status" value="1"/>
</dbReference>
<dbReference type="CDD" id="cd07560">
    <property type="entry name" value="Peptidase_S41_CPP"/>
    <property type="match status" value="1"/>
</dbReference>
<dbReference type="InterPro" id="IPR036034">
    <property type="entry name" value="PDZ_sf"/>
</dbReference>
<comment type="similarity">
    <text evidence="1 5">Belongs to the peptidase S41A family.</text>
</comment>
<dbReference type="SMART" id="SM00228">
    <property type="entry name" value="PDZ"/>
    <property type="match status" value="1"/>
</dbReference>
<dbReference type="InterPro" id="IPR002477">
    <property type="entry name" value="Peptidoglycan-bd-like"/>
</dbReference>
<dbReference type="AlphaFoldDB" id="A0A3T0D831"/>
<dbReference type="RefSeq" id="WP_127352627.1">
    <property type="nucleotide sequence ID" value="NZ_CP034791.1"/>
</dbReference>
<accession>A0A3T0D831</accession>
<dbReference type="InterPro" id="IPR036365">
    <property type="entry name" value="PGBD-like_sf"/>
</dbReference>
<dbReference type="GO" id="GO:0006508">
    <property type="term" value="P:proteolysis"/>
    <property type="evidence" value="ECO:0007669"/>
    <property type="project" value="UniProtKB-KW"/>
</dbReference>
<dbReference type="CDD" id="cd06782">
    <property type="entry name" value="cpPDZ_CPP-like"/>
    <property type="match status" value="1"/>
</dbReference>
<gene>
    <name evidence="7" type="ORF">ELD05_12100</name>
</gene>
<dbReference type="GO" id="GO:0007165">
    <property type="term" value="P:signal transduction"/>
    <property type="evidence" value="ECO:0007669"/>
    <property type="project" value="TreeGrafter"/>
</dbReference>
<evidence type="ECO:0000256" key="3">
    <source>
        <dbReference type="ARBA" id="ARBA00022801"/>
    </source>
</evidence>
<dbReference type="KEGG" id="ccha:ELD05_12100"/>
<dbReference type="SUPFAM" id="SSF47090">
    <property type="entry name" value="PGBD-like"/>
    <property type="match status" value="1"/>
</dbReference>
<keyword evidence="2 5" id="KW-0645">Protease</keyword>
<dbReference type="Gene3D" id="3.90.226.10">
    <property type="entry name" value="2-enoyl-CoA Hydratase, Chain A, domain 1"/>
    <property type="match status" value="1"/>
</dbReference>
<dbReference type="PANTHER" id="PTHR32060:SF30">
    <property type="entry name" value="CARBOXY-TERMINAL PROCESSING PROTEASE CTPA"/>
    <property type="match status" value="1"/>
</dbReference>
<sequence length="472" mass="52950">MSKNRKLFLKIVAVVVALSLFIAVPVYSQFFIISSDYPTDQQMDYIKKVLQVAKVYHIGKYSYDDLIDMMFAGLFKSLDKYSEYMKPQEAKDFTESVNGEFSGIGVQIEKQDDYIVITGVFDGTPAKEAGLKVGDKIVAADGKSLVGKTTDDAVKLIRGQEGTTVVIDILRDGKTYRFSIVRRKIKIPVVEYRVLENNIGYIKLTQFSQGASNEVKKALGEFDKKGIKNIIFDIRNNPGGLLDEVVKICEFFVPEGPIVTIEYNTFKDEYKSKNKNPKYKLAVLTNESSASASEIFAQAIKDTKVGVVIGTKTYGKGTVQTLISLPETATKKGYMAKVTVAKYKSPSGYYVDGKGVIPNIEVQDDSLSQFGPDKILTLTATKKYKKGDMDLEVLAAQQRLYYLRYLSSWTGKMDDATVNAIKKFQKDNKLSPNGVLDIATQKKLNERFTEFLKSKYVDKQLQRAIQYFKQGK</sequence>
<evidence type="ECO:0000313" key="8">
    <source>
        <dbReference type="Proteomes" id="UP000282930"/>
    </source>
</evidence>
<dbReference type="PANTHER" id="PTHR32060">
    <property type="entry name" value="TAIL-SPECIFIC PROTEASE"/>
    <property type="match status" value="1"/>
</dbReference>
<dbReference type="InterPro" id="IPR004447">
    <property type="entry name" value="Peptidase_S41A"/>
</dbReference>
<reference evidence="7 8" key="1">
    <citation type="submission" date="2018-12" db="EMBL/GenBank/DDBJ databases">
        <title>Genome sequence from the cellulolytic species, Caldicellulosiruptor changbaiensis.</title>
        <authorList>
            <person name="Blumer-Schuette S.E."/>
            <person name="Mendoza C."/>
        </authorList>
    </citation>
    <scope>NUCLEOTIDE SEQUENCE [LARGE SCALE GENOMIC DNA]</scope>
    <source>
        <strain evidence="7 8">CBS-Z</strain>
    </source>
</reference>
<evidence type="ECO:0000313" key="7">
    <source>
        <dbReference type="EMBL" id="AZT91297.1"/>
    </source>
</evidence>
<dbReference type="SUPFAM" id="SSF52096">
    <property type="entry name" value="ClpP/crotonase"/>
    <property type="match status" value="1"/>
</dbReference>
<dbReference type="GO" id="GO:0004175">
    <property type="term" value="F:endopeptidase activity"/>
    <property type="evidence" value="ECO:0007669"/>
    <property type="project" value="TreeGrafter"/>
</dbReference>